<keyword evidence="2" id="KW-1185">Reference proteome</keyword>
<dbReference type="Gene3D" id="3.80.10.10">
    <property type="entry name" value="Ribonuclease Inhibitor"/>
    <property type="match status" value="1"/>
</dbReference>
<comment type="caution">
    <text evidence="1">The sequence shown here is derived from an EMBL/GenBank/DDBJ whole genome shotgun (WGS) entry which is preliminary data.</text>
</comment>
<evidence type="ECO:0000313" key="1">
    <source>
        <dbReference type="EMBL" id="KAJ7605660.1"/>
    </source>
</evidence>
<accession>A0AAD7F6S2</accession>
<reference evidence="1" key="1">
    <citation type="submission" date="2023-03" db="EMBL/GenBank/DDBJ databases">
        <title>Massive genome expansion in bonnet fungi (Mycena s.s.) driven by repeated elements and novel gene families across ecological guilds.</title>
        <authorList>
            <consortium name="Lawrence Berkeley National Laboratory"/>
            <person name="Harder C.B."/>
            <person name="Miyauchi S."/>
            <person name="Viragh M."/>
            <person name="Kuo A."/>
            <person name="Thoen E."/>
            <person name="Andreopoulos B."/>
            <person name="Lu D."/>
            <person name="Skrede I."/>
            <person name="Drula E."/>
            <person name="Henrissat B."/>
            <person name="Morin E."/>
            <person name="Kohler A."/>
            <person name="Barry K."/>
            <person name="LaButti K."/>
            <person name="Morin E."/>
            <person name="Salamov A."/>
            <person name="Lipzen A."/>
            <person name="Mereny Z."/>
            <person name="Hegedus B."/>
            <person name="Baldrian P."/>
            <person name="Stursova M."/>
            <person name="Weitz H."/>
            <person name="Taylor A."/>
            <person name="Grigoriev I.V."/>
            <person name="Nagy L.G."/>
            <person name="Martin F."/>
            <person name="Kauserud H."/>
        </authorList>
    </citation>
    <scope>NUCLEOTIDE SEQUENCE</scope>
    <source>
        <strain evidence="1">9284</strain>
    </source>
</reference>
<evidence type="ECO:0000313" key="2">
    <source>
        <dbReference type="Proteomes" id="UP001221142"/>
    </source>
</evidence>
<sequence>MHRCWKVPELTSTIFKQLGDRPDGAWEALCALARTCRAFSEPALDLLWKEQASLVPLLKCLPSGTWQDDGEVFVGHYSLLRRFVFDGSQEICSLLHPAHWDRVVLHSRRIKAFGFCDSDIGYSTVNESTMRIILMSFPLAHVLPNVRSVRIFTSSVHFPYSRLLFGPLLAEFYITVEARSLAVSALARLADWPSLTHFDLDTCTNGVDHDVALTIVISSYIQAAPFNSLETLSIQYLSPSACRHLASLPRLKSLTIERLHGTSFRDIHSLQQGRWFPKLDTLFLYATHLMYATNFLQAIQTTPLRRLFVSARGCSRDEFRSCLSAVQHQTSLTFLKIDLRRHLRPPPLPVILTAKDLTPLLSLPQIRTLSFLTSDGISFDDSFGNAMSLAWPQIKTVELGDSRTHRDPNRVSPTTETLVSFARNCPHLEGLTLRFDLTGLSVDSASPACVRQMTLKAVDFDGSHIDEPLVLAKILSSLFPALRSVRSPPNSEPWGKVKELVAAFAVVREDERRFMNGGN</sequence>
<dbReference type="SUPFAM" id="SSF52047">
    <property type="entry name" value="RNI-like"/>
    <property type="match status" value="1"/>
</dbReference>
<proteinExistence type="predicted"/>
<evidence type="ECO:0008006" key="3">
    <source>
        <dbReference type="Google" id="ProtNLM"/>
    </source>
</evidence>
<dbReference type="Proteomes" id="UP001221142">
    <property type="component" value="Unassembled WGS sequence"/>
</dbReference>
<name>A0AAD7F6S2_9AGAR</name>
<gene>
    <name evidence="1" type="ORF">FB45DRAFT_1141058</name>
</gene>
<dbReference type="AlphaFoldDB" id="A0AAD7F6S2"/>
<protein>
    <recommendedName>
        <fullName evidence="3">F-box domain-containing protein</fullName>
    </recommendedName>
</protein>
<dbReference type="InterPro" id="IPR032675">
    <property type="entry name" value="LRR_dom_sf"/>
</dbReference>
<organism evidence="1 2">
    <name type="scientific">Roridomyces roridus</name>
    <dbReference type="NCBI Taxonomy" id="1738132"/>
    <lineage>
        <taxon>Eukaryota</taxon>
        <taxon>Fungi</taxon>
        <taxon>Dikarya</taxon>
        <taxon>Basidiomycota</taxon>
        <taxon>Agaricomycotina</taxon>
        <taxon>Agaricomycetes</taxon>
        <taxon>Agaricomycetidae</taxon>
        <taxon>Agaricales</taxon>
        <taxon>Marasmiineae</taxon>
        <taxon>Mycenaceae</taxon>
        <taxon>Roridomyces</taxon>
    </lineage>
</organism>
<dbReference type="EMBL" id="JARKIF010000069">
    <property type="protein sequence ID" value="KAJ7605660.1"/>
    <property type="molecule type" value="Genomic_DNA"/>
</dbReference>